<dbReference type="Pfam" id="PF00583">
    <property type="entry name" value="Acetyltransf_1"/>
    <property type="match status" value="1"/>
</dbReference>
<dbReference type="CDD" id="cd04301">
    <property type="entry name" value="NAT_SF"/>
    <property type="match status" value="1"/>
</dbReference>
<organism evidence="2 3">
    <name type="scientific">Aeromonas bestiarum</name>
    <dbReference type="NCBI Taxonomy" id="105751"/>
    <lineage>
        <taxon>Bacteria</taxon>
        <taxon>Pseudomonadati</taxon>
        <taxon>Pseudomonadota</taxon>
        <taxon>Gammaproteobacteria</taxon>
        <taxon>Aeromonadales</taxon>
        <taxon>Aeromonadaceae</taxon>
        <taxon>Aeromonas</taxon>
    </lineage>
</organism>
<dbReference type="SUPFAM" id="SSF55729">
    <property type="entry name" value="Acyl-CoA N-acyltransferases (Nat)"/>
    <property type="match status" value="1"/>
</dbReference>
<evidence type="ECO:0000259" key="1">
    <source>
        <dbReference type="PROSITE" id="PS51186"/>
    </source>
</evidence>
<dbReference type="PROSITE" id="PS51186">
    <property type="entry name" value="GNAT"/>
    <property type="match status" value="1"/>
</dbReference>
<evidence type="ECO:0000313" key="3">
    <source>
        <dbReference type="Proteomes" id="UP001168107"/>
    </source>
</evidence>
<sequence>MIIKEINLDNNYHFCVKARRESFYCSFGNLIGFDKIICGYKNRIKMRLKTPGFHYYHVWLNDQIVGQLEFCSTWEKMNVGYIYLIYIEPQFRGSGLADELHGFILNKLLEAGCHQAVLSVSNTNKRAVSFYRKHHWRFLRKNYKHKTTDYFKIKLS</sequence>
<dbReference type="Gene3D" id="3.40.630.30">
    <property type="match status" value="1"/>
</dbReference>
<gene>
    <name evidence="2" type="ORF">OB935_18705</name>
</gene>
<evidence type="ECO:0000313" key="2">
    <source>
        <dbReference type="EMBL" id="MDM5073848.1"/>
    </source>
</evidence>
<keyword evidence="3" id="KW-1185">Reference proteome</keyword>
<dbReference type="InterPro" id="IPR000182">
    <property type="entry name" value="GNAT_dom"/>
</dbReference>
<dbReference type="Proteomes" id="UP001168107">
    <property type="component" value="Unassembled WGS sequence"/>
</dbReference>
<feature type="domain" description="N-acetyltransferase" evidence="1">
    <location>
        <begin position="1"/>
        <end position="156"/>
    </location>
</feature>
<comment type="caution">
    <text evidence="2">The sequence shown here is derived from an EMBL/GenBank/DDBJ whole genome shotgun (WGS) entry which is preliminary data.</text>
</comment>
<name>A0ABT7Q3D7_9GAMM</name>
<proteinExistence type="predicted"/>
<reference evidence="2" key="1">
    <citation type="submission" date="2024-05" db="EMBL/GenBank/DDBJ databases">
        <title>WGS of Aeromonas isolates.</title>
        <authorList>
            <person name="Lee H."/>
        </authorList>
    </citation>
    <scope>NUCLEOTIDE SEQUENCE</scope>
    <source>
        <strain evidence="2">SU58-3</strain>
    </source>
</reference>
<dbReference type="RefSeq" id="WP_290019525.1">
    <property type="nucleotide sequence ID" value="NZ_JAOPLL010000014.1"/>
</dbReference>
<dbReference type="EMBL" id="JAOPLL010000014">
    <property type="protein sequence ID" value="MDM5073848.1"/>
    <property type="molecule type" value="Genomic_DNA"/>
</dbReference>
<accession>A0ABT7Q3D7</accession>
<protein>
    <submittedName>
        <fullName evidence="2">GNAT family N-acetyltransferase</fullName>
    </submittedName>
</protein>
<dbReference type="InterPro" id="IPR016181">
    <property type="entry name" value="Acyl_CoA_acyltransferase"/>
</dbReference>